<dbReference type="CDD" id="cd07247">
    <property type="entry name" value="SgaA_N_like"/>
    <property type="match status" value="1"/>
</dbReference>
<dbReference type="PROSITE" id="PS51819">
    <property type="entry name" value="VOC"/>
    <property type="match status" value="1"/>
</dbReference>
<protein>
    <submittedName>
        <fullName evidence="2">Glyoxalase/bleomycin resistance protein</fullName>
    </submittedName>
</protein>
<dbReference type="PANTHER" id="PTHR33993">
    <property type="entry name" value="GLYOXALASE-RELATED"/>
    <property type="match status" value="1"/>
</dbReference>
<dbReference type="PATRIC" id="fig|128780.6.peg.1497"/>
<dbReference type="OrthoDB" id="9792323at2"/>
<dbReference type="RefSeq" id="WP_054664813.1">
    <property type="nucleotide sequence ID" value="NZ_CP178915.1"/>
</dbReference>
<dbReference type="Gene3D" id="3.10.180.10">
    <property type="entry name" value="2,3-Dihydroxybiphenyl 1,2-Dioxygenase, domain 1"/>
    <property type="match status" value="1"/>
</dbReference>
<dbReference type="Proteomes" id="UP000061010">
    <property type="component" value="Chromosome"/>
</dbReference>
<reference evidence="2 3" key="1">
    <citation type="journal article" date="2015" name="Genome Announc.">
        <title>Complete Genome Sequencing of Stenotrophomonas acidaminiphila ZAC14D2_NAIMI4_2, a Multidrug-Resistant Strain Isolated from Sediments of a Polluted River in Mexico, Uncovers New Antibiotic Resistance Genes and a Novel Class-II Lasso Peptide Biosynthesis Gene Cluster.</title>
        <authorList>
            <person name="Vinuesa P."/>
            <person name="Ochoa-Sanchez L.E."/>
        </authorList>
    </citation>
    <scope>NUCLEOTIDE SEQUENCE [LARGE SCALE GENOMIC DNA]</scope>
    <source>
        <strain evidence="2 3">ZAC14D2_NAIMI4_2</strain>
    </source>
</reference>
<proteinExistence type="predicted"/>
<dbReference type="InterPro" id="IPR052164">
    <property type="entry name" value="Anthracycline_SecMetBiosynth"/>
</dbReference>
<feature type="domain" description="VOC" evidence="1">
    <location>
        <begin position="13"/>
        <end position="122"/>
    </location>
</feature>
<dbReference type="PANTHER" id="PTHR33993:SF1">
    <property type="entry name" value="GLYOXALASE FAMILY PROTEIN"/>
    <property type="match status" value="1"/>
</dbReference>
<accession>A0A0S1AYJ6</accession>
<evidence type="ECO:0000313" key="2">
    <source>
        <dbReference type="EMBL" id="ALJ27886.1"/>
    </source>
</evidence>
<dbReference type="SUPFAM" id="SSF54593">
    <property type="entry name" value="Glyoxalase/Bleomycin resistance protein/Dihydroxybiphenyl dioxygenase"/>
    <property type="match status" value="1"/>
</dbReference>
<dbReference type="Pfam" id="PF00903">
    <property type="entry name" value="Glyoxalase"/>
    <property type="match status" value="1"/>
</dbReference>
<evidence type="ECO:0000313" key="3">
    <source>
        <dbReference type="Proteomes" id="UP000061010"/>
    </source>
</evidence>
<dbReference type="AlphaFoldDB" id="A0A0S1AYJ6"/>
<organism evidence="2 3">
    <name type="scientific">Stenotrophomonas acidaminiphila</name>
    <dbReference type="NCBI Taxonomy" id="128780"/>
    <lineage>
        <taxon>Bacteria</taxon>
        <taxon>Pseudomonadati</taxon>
        <taxon>Pseudomonadota</taxon>
        <taxon>Gammaproteobacteria</taxon>
        <taxon>Lysobacterales</taxon>
        <taxon>Lysobacteraceae</taxon>
        <taxon>Stenotrophomonas</taxon>
    </lineage>
</organism>
<dbReference type="InterPro" id="IPR004360">
    <property type="entry name" value="Glyas_Fos-R_dOase_dom"/>
</dbReference>
<dbReference type="KEGG" id="sacz:AOT14_14880"/>
<keyword evidence="3" id="KW-1185">Reference proteome</keyword>
<dbReference type="InterPro" id="IPR029068">
    <property type="entry name" value="Glyas_Bleomycin-R_OHBP_Dase"/>
</dbReference>
<evidence type="ECO:0000259" key="1">
    <source>
        <dbReference type="PROSITE" id="PS51819"/>
    </source>
</evidence>
<name>A0A0S1AYJ6_9GAMM</name>
<dbReference type="EMBL" id="CP012900">
    <property type="protein sequence ID" value="ALJ27886.1"/>
    <property type="molecule type" value="Genomic_DNA"/>
</dbReference>
<gene>
    <name evidence="2" type="ORF">AOT14_14880</name>
</gene>
<sequence length="126" mass="13772">MSGQQAAVKHERRIDYVEFASRDPAASRRFFEQVFGWSFEDYGPDYTAFDDGGLQGGFFRGEPATSAAGAPLVVLQATRLSPLQAAVLAHGGLLSKPEFTFPGGRRFQFIEPGGNELAVWSQRDAD</sequence>
<dbReference type="InterPro" id="IPR037523">
    <property type="entry name" value="VOC_core"/>
</dbReference>